<accession>C7YJV0</accession>
<feature type="transmembrane region" description="Helical" evidence="1">
    <location>
        <begin position="106"/>
        <end position="125"/>
    </location>
</feature>
<dbReference type="VEuPathDB" id="FungiDB:NECHADRAFT_75806"/>
<dbReference type="PANTHER" id="PTHR24148:SF64">
    <property type="entry name" value="HETEROKARYON INCOMPATIBILITY DOMAIN-CONTAINING PROTEIN"/>
    <property type="match status" value="1"/>
</dbReference>
<reference evidence="3 4" key="1">
    <citation type="journal article" date="2009" name="PLoS Genet.">
        <title>The genome of Nectria haematococca: contribution of supernumerary chromosomes to gene expansion.</title>
        <authorList>
            <person name="Coleman J.J."/>
            <person name="Rounsley S.D."/>
            <person name="Rodriguez-Carres M."/>
            <person name="Kuo A."/>
            <person name="Wasmann C.C."/>
            <person name="Grimwood J."/>
            <person name="Schmutz J."/>
            <person name="Taga M."/>
            <person name="White G.J."/>
            <person name="Zhou S."/>
            <person name="Schwartz D.C."/>
            <person name="Freitag M."/>
            <person name="Ma L.J."/>
            <person name="Danchin E.G."/>
            <person name="Henrissat B."/>
            <person name="Coutinho P.M."/>
            <person name="Nelson D.R."/>
            <person name="Straney D."/>
            <person name="Napoli C.A."/>
            <person name="Barker B.M."/>
            <person name="Gribskov M."/>
            <person name="Rep M."/>
            <person name="Kroken S."/>
            <person name="Molnar I."/>
            <person name="Rensing C."/>
            <person name="Kennell J.C."/>
            <person name="Zamora J."/>
            <person name="Farman M.L."/>
            <person name="Selker E.U."/>
            <person name="Salamov A."/>
            <person name="Shapiro H."/>
            <person name="Pangilinan J."/>
            <person name="Lindquist E."/>
            <person name="Lamers C."/>
            <person name="Grigoriev I.V."/>
            <person name="Geiser D.M."/>
            <person name="Covert S.F."/>
            <person name="Temporini E."/>
            <person name="Vanetten H.D."/>
        </authorList>
    </citation>
    <scope>NUCLEOTIDE SEQUENCE [LARGE SCALE GENOMIC DNA]</scope>
    <source>
        <strain evidence="4">ATCC MYA-4622 / CBS 123669 / FGSC 9596 / NRRL 45880 / 77-13-4</strain>
    </source>
</reference>
<feature type="domain" description="Heterokaryon incompatibility" evidence="2">
    <location>
        <begin position="198"/>
        <end position="265"/>
    </location>
</feature>
<dbReference type="AlphaFoldDB" id="C7YJV0"/>
<keyword evidence="1" id="KW-1133">Transmembrane helix</keyword>
<dbReference type="InterPro" id="IPR052895">
    <property type="entry name" value="HetReg/Transcr_Mod"/>
</dbReference>
<dbReference type="HOGENOM" id="CLU_395360_0_0_1"/>
<dbReference type="OrthoDB" id="3560411at2759"/>
<dbReference type="Pfam" id="PF06985">
    <property type="entry name" value="HET"/>
    <property type="match status" value="1"/>
</dbReference>
<dbReference type="KEGG" id="nhe:NECHADRAFT_75806"/>
<evidence type="ECO:0000259" key="2">
    <source>
        <dbReference type="Pfam" id="PF06985"/>
    </source>
</evidence>
<proteinExistence type="predicted"/>
<dbReference type="InterPro" id="IPR010730">
    <property type="entry name" value="HET"/>
</dbReference>
<dbReference type="Proteomes" id="UP000005206">
    <property type="component" value="Chromosome 1"/>
</dbReference>
<evidence type="ECO:0000313" key="4">
    <source>
        <dbReference type="Proteomes" id="UP000005206"/>
    </source>
</evidence>
<dbReference type="EMBL" id="GG698896">
    <property type="protein sequence ID" value="EEU48337.1"/>
    <property type="molecule type" value="Genomic_DNA"/>
</dbReference>
<evidence type="ECO:0000256" key="1">
    <source>
        <dbReference type="SAM" id="Phobius"/>
    </source>
</evidence>
<dbReference type="InParanoid" id="C7YJV0"/>
<dbReference type="RefSeq" id="XP_003054050.1">
    <property type="nucleotide sequence ID" value="XM_003054004.1"/>
</dbReference>
<gene>
    <name evidence="3" type="ORF">NECHADRAFT_75806</name>
</gene>
<evidence type="ECO:0000313" key="3">
    <source>
        <dbReference type="EMBL" id="EEU48337.1"/>
    </source>
</evidence>
<dbReference type="GeneID" id="9663982"/>
<feature type="transmembrane region" description="Helical" evidence="1">
    <location>
        <begin position="484"/>
        <end position="503"/>
    </location>
</feature>
<keyword evidence="1" id="KW-0812">Transmembrane</keyword>
<keyword evidence="1" id="KW-0472">Membrane</keyword>
<protein>
    <recommendedName>
        <fullName evidence="2">Heterokaryon incompatibility domain-containing protein</fullName>
    </recommendedName>
</protein>
<name>C7YJV0_FUSV7</name>
<sequence length="797" mass="90121">MPHQTTSKDDIRKHLYQPIGASEYRIIHLLPGTFSDEIQCILETRSPSIMTSYEAVSYQWGDESNTKPISVAAVESRSPTTWPWLQRTTEVSKTLLGAFMSTVKPYLVPLWILAWVVATGLFWHLSSLHIFEPPSWVPSFIPRDVYMAIISAVYGAAFPELLRASFTLSAEMSETKPLLFVLDLIRGPRSLAQPLEFASFQVTTNLALALRHFRKENRSRALWIDALCIDQKNEEEKTVQIQRMDWIYANASSTVIWLGGYHGLAEQDTCEGGSSRYCEHRRQIESAFDHIWALSGWRNIFGWYFGRYEQRRFRASQRGLEVALSTGRVRIQCGHDTCGLDDLASAWHSIPFEHPELSKDFRPGNHILSTIRDFRYSFFHVRGGYLAHGIYKALGAIHPSLSGGPRFHELPFPKRLQSILLGTAGQFKCRDDRDRLYAVLGIAGGVTVGPRTKMATLMDKLGSHSTHVILCQHLDELVKGSSQIVTVAGIIFSLALSTWGAYYDSRARYWTISRPDYIISGYKRVIDAVTGRRPSRVEFFTALAGYLAKETGSLSFLDAAACGEDPDEDMPSWVPNWSREVSKQAYNLAIRINKDQAPDSFKIANGGKTLQVIGQCSTIVNVVHPVDLQILRASPWQGAFQKIIALPKEARGAMLSLSEFIFTATSPYSPYKRGKADKWLILLMFGLFNKCLDVGFEQMRSQDTMMVYTNDAMAEGMGYLKHGVADKGDRLLFVPGCFHRLVLRRAQMTESDRWRIVGQVAMEREEGYTRDEWAQLLEDELDTMPSKSSKTQQTRLN</sequence>
<feature type="transmembrane region" description="Helical" evidence="1">
    <location>
        <begin position="145"/>
        <end position="162"/>
    </location>
</feature>
<keyword evidence="4" id="KW-1185">Reference proteome</keyword>
<organism evidence="3 4">
    <name type="scientific">Fusarium vanettenii (strain ATCC MYA-4622 / CBS 123669 / FGSC 9596 / NRRL 45880 / 77-13-4)</name>
    <name type="common">Fusarium solani subsp. pisi</name>
    <dbReference type="NCBI Taxonomy" id="660122"/>
    <lineage>
        <taxon>Eukaryota</taxon>
        <taxon>Fungi</taxon>
        <taxon>Dikarya</taxon>
        <taxon>Ascomycota</taxon>
        <taxon>Pezizomycotina</taxon>
        <taxon>Sordariomycetes</taxon>
        <taxon>Hypocreomycetidae</taxon>
        <taxon>Hypocreales</taxon>
        <taxon>Nectriaceae</taxon>
        <taxon>Fusarium</taxon>
        <taxon>Fusarium solani species complex</taxon>
        <taxon>Fusarium vanettenii</taxon>
    </lineage>
</organism>
<dbReference type="PANTHER" id="PTHR24148">
    <property type="entry name" value="ANKYRIN REPEAT DOMAIN-CONTAINING PROTEIN 39 HOMOLOG-RELATED"/>
    <property type="match status" value="1"/>
</dbReference>